<evidence type="ECO:0000313" key="1">
    <source>
        <dbReference type="EMBL" id="TMR18532.1"/>
    </source>
</evidence>
<comment type="caution">
    <text evidence="1">The sequence shown here is derived from an EMBL/GenBank/DDBJ whole genome shotgun (WGS) entry which is preliminary data.</text>
</comment>
<evidence type="ECO:0000313" key="2">
    <source>
        <dbReference type="Proteomes" id="UP000309128"/>
    </source>
</evidence>
<gene>
    <name evidence="1" type="ORF">ETD86_21520</name>
</gene>
<sequence>MKRSALESSLLELVNSLAPSAVSQFLASHDWELESRQEHVREIWRLPDRSPQAARIMLPLATDFVDFSERFYDALRAIGRVNDWDADRLYERIIATRSDLLYIRLDQAMPDGTIPIRQAEATIESIYRMMKAAATTTADPSHSHRGRRSAAVTEFLDDDVRLGHTKRGSFVFTVVARLEDESSSDDLDAQVAVMAGEPSFQRRVMQTLARGLQTTNYLARGQAREAFADPAAWGLSANLVEALEEMAQPEGLRALDLSFEWAASEARPDVGTEPIHLEHEVFPELARVKERLVRQEEPSHRETLVGHVRSLTREESAGEEETGTVVIRAVVRGRDRNVHVTLFGEDHDWAIRAYRAKIPLTVTGDLVYERQAWRLQGEIELDTSFLRHTLGDDPED</sequence>
<accession>A0A5S4FGM0</accession>
<proteinExistence type="predicted"/>
<dbReference type="RefSeq" id="WP_138667948.1">
    <property type="nucleotide sequence ID" value="NZ_VCKY01000070.1"/>
</dbReference>
<dbReference type="EMBL" id="VCKY01000070">
    <property type="protein sequence ID" value="TMR18532.1"/>
    <property type="molecule type" value="Genomic_DNA"/>
</dbReference>
<dbReference type="AlphaFoldDB" id="A0A5S4FGM0"/>
<organism evidence="1 2">
    <name type="scientific">Nonomuraea turkmeniaca</name>
    <dbReference type="NCBI Taxonomy" id="103838"/>
    <lineage>
        <taxon>Bacteria</taxon>
        <taxon>Bacillati</taxon>
        <taxon>Actinomycetota</taxon>
        <taxon>Actinomycetes</taxon>
        <taxon>Streptosporangiales</taxon>
        <taxon>Streptosporangiaceae</taxon>
        <taxon>Nonomuraea</taxon>
    </lineage>
</organism>
<reference evidence="1 2" key="1">
    <citation type="submission" date="2019-05" db="EMBL/GenBank/DDBJ databases">
        <title>Draft genome sequence of Nonomuraea turkmeniaca DSM 43926.</title>
        <authorList>
            <person name="Saricaoglu S."/>
            <person name="Isik K."/>
        </authorList>
    </citation>
    <scope>NUCLEOTIDE SEQUENCE [LARGE SCALE GENOMIC DNA]</scope>
    <source>
        <strain evidence="1 2">DSM 43926</strain>
    </source>
</reference>
<protein>
    <submittedName>
        <fullName evidence="1">Uncharacterized protein</fullName>
    </submittedName>
</protein>
<dbReference type="OrthoDB" id="4124583at2"/>
<keyword evidence="2" id="KW-1185">Reference proteome</keyword>
<dbReference type="Proteomes" id="UP000309128">
    <property type="component" value="Unassembled WGS sequence"/>
</dbReference>
<name>A0A5S4FGM0_9ACTN</name>